<feature type="non-terminal residue" evidence="1">
    <location>
        <position position="47"/>
    </location>
</feature>
<gene>
    <name evidence="1" type="ORF">EA686_28230</name>
</gene>
<comment type="caution">
    <text evidence="1">The sequence shown here is derived from an EMBL/GenBank/DDBJ whole genome shotgun (WGS) entry which is preliminary data.</text>
</comment>
<evidence type="ECO:0000313" key="1">
    <source>
        <dbReference type="EMBL" id="RSR17504.1"/>
    </source>
</evidence>
<sequence>MKQSGAFLARPMLIVTVALVGLNLRPFMTSIGPLVSKIRAGTGLSLQ</sequence>
<name>A0A429M915_ACIBA</name>
<dbReference type="AlphaFoldDB" id="A0A429M915"/>
<dbReference type="EMBL" id="RFDI01002464">
    <property type="protein sequence ID" value="RSR17504.1"/>
    <property type="molecule type" value="Genomic_DNA"/>
</dbReference>
<accession>A0A429M915</accession>
<proteinExistence type="predicted"/>
<dbReference type="Proteomes" id="UP000280073">
    <property type="component" value="Unassembled WGS sequence"/>
</dbReference>
<protein>
    <submittedName>
        <fullName evidence="1">MFS transporter</fullName>
    </submittedName>
</protein>
<organism evidence="1 2">
    <name type="scientific">Acinetobacter baumannii</name>
    <dbReference type="NCBI Taxonomy" id="470"/>
    <lineage>
        <taxon>Bacteria</taxon>
        <taxon>Pseudomonadati</taxon>
        <taxon>Pseudomonadota</taxon>
        <taxon>Gammaproteobacteria</taxon>
        <taxon>Moraxellales</taxon>
        <taxon>Moraxellaceae</taxon>
        <taxon>Acinetobacter</taxon>
        <taxon>Acinetobacter calcoaceticus/baumannii complex</taxon>
    </lineage>
</organism>
<evidence type="ECO:0000313" key="2">
    <source>
        <dbReference type="Proteomes" id="UP000280073"/>
    </source>
</evidence>
<reference evidence="1 2" key="1">
    <citation type="submission" date="2018-10" db="EMBL/GenBank/DDBJ databases">
        <title>GWAS and RNA-Seq identify cryptic mechanisms of antimicrobial resistance in Acinetobacter baumannii.</title>
        <authorList>
            <person name="Sahl J.W."/>
        </authorList>
    </citation>
    <scope>NUCLEOTIDE SEQUENCE [LARGE SCALE GENOMIC DNA]</scope>
    <source>
        <strain evidence="1 2">TG28175</strain>
    </source>
</reference>